<feature type="non-terminal residue" evidence="2">
    <location>
        <position position="77"/>
    </location>
</feature>
<dbReference type="Proteomes" id="UP000708208">
    <property type="component" value="Unassembled WGS sequence"/>
</dbReference>
<accession>A0A8J2JYN5</accession>
<feature type="region of interest" description="Disordered" evidence="1">
    <location>
        <begin position="1"/>
        <end position="33"/>
    </location>
</feature>
<feature type="compositionally biased region" description="Low complexity" evidence="1">
    <location>
        <begin position="14"/>
        <end position="31"/>
    </location>
</feature>
<reference evidence="2" key="1">
    <citation type="submission" date="2021-06" db="EMBL/GenBank/DDBJ databases">
        <authorList>
            <person name="Hodson N. C."/>
            <person name="Mongue J. A."/>
            <person name="Jaron S. K."/>
        </authorList>
    </citation>
    <scope>NUCLEOTIDE SEQUENCE</scope>
</reference>
<organism evidence="2 3">
    <name type="scientific">Allacma fusca</name>
    <dbReference type="NCBI Taxonomy" id="39272"/>
    <lineage>
        <taxon>Eukaryota</taxon>
        <taxon>Metazoa</taxon>
        <taxon>Ecdysozoa</taxon>
        <taxon>Arthropoda</taxon>
        <taxon>Hexapoda</taxon>
        <taxon>Collembola</taxon>
        <taxon>Symphypleona</taxon>
        <taxon>Sminthuridae</taxon>
        <taxon>Allacma</taxon>
    </lineage>
</organism>
<sequence>MEVLALPISRIRETNPGLGTSTSTTPGPETSNPASIQEIKAFLRRELQGPVIDRDIADRIMNFMQRRLDTETRKEAF</sequence>
<evidence type="ECO:0000313" key="2">
    <source>
        <dbReference type="EMBL" id="CAG7716918.1"/>
    </source>
</evidence>
<proteinExistence type="predicted"/>
<gene>
    <name evidence="2" type="ORF">AFUS01_LOCUS6402</name>
</gene>
<dbReference type="AlphaFoldDB" id="A0A8J2JYN5"/>
<name>A0A8J2JYN5_9HEXA</name>
<evidence type="ECO:0000256" key="1">
    <source>
        <dbReference type="SAM" id="MobiDB-lite"/>
    </source>
</evidence>
<protein>
    <submittedName>
        <fullName evidence="2">Uncharacterized protein</fullName>
    </submittedName>
</protein>
<dbReference type="EMBL" id="CAJVCH010042081">
    <property type="protein sequence ID" value="CAG7716918.1"/>
    <property type="molecule type" value="Genomic_DNA"/>
</dbReference>
<evidence type="ECO:0000313" key="3">
    <source>
        <dbReference type="Proteomes" id="UP000708208"/>
    </source>
</evidence>
<keyword evidence="3" id="KW-1185">Reference proteome</keyword>
<comment type="caution">
    <text evidence="2">The sequence shown here is derived from an EMBL/GenBank/DDBJ whole genome shotgun (WGS) entry which is preliminary data.</text>
</comment>